<dbReference type="SUPFAM" id="SSF102462">
    <property type="entry name" value="Peptidyl-tRNA hydrolase II"/>
    <property type="match status" value="1"/>
</dbReference>
<protein>
    <submittedName>
        <fullName evidence="1">DUF2000 family protein</fullName>
    </submittedName>
</protein>
<reference evidence="1" key="1">
    <citation type="submission" date="2020-02" db="EMBL/GenBank/DDBJ databases">
        <authorList>
            <person name="Zheng R.K."/>
            <person name="Sun C.M."/>
        </authorList>
    </citation>
    <scope>NUCLEOTIDE SEQUENCE [LARGE SCALE GENOMIC DNA]</scope>
    <source>
        <strain evidence="1">Rifampicinis</strain>
    </source>
</reference>
<dbReference type="Proteomes" id="UP000594468">
    <property type="component" value="Chromosome"/>
</dbReference>
<dbReference type="KEGG" id="pmet:G4Y79_12465"/>
<dbReference type="Pfam" id="PF09391">
    <property type="entry name" value="DUF2000"/>
    <property type="match status" value="1"/>
</dbReference>
<sequence length="136" mass="15282">MTFDTKIAIVLRDDLEMWQELNVTAFIASAVVGQNPSIIGENYRDASGNVYMPMIIQPMMIYQADADSIRKAHQRALERDVMMAIFTMDLFSTPNDVENRAAVADKHAEALDLVGIAMRDTKKTVDKVIKGLKRHP</sequence>
<dbReference type="Gene3D" id="3.40.1490.10">
    <property type="entry name" value="Bit1"/>
    <property type="match status" value="1"/>
</dbReference>
<proteinExistence type="predicted"/>
<dbReference type="AlphaFoldDB" id="A0A7S8IH72"/>
<dbReference type="InterPro" id="IPR023476">
    <property type="entry name" value="Pep_tRNA_hydro_II_dom_sf"/>
</dbReference>
<dbReference type="EMBL" id="CP062983">
    <property type="protein sequence ID" value="QPC85198.1"/>
    <property type="molecule type" value="Genomic_DNA"/>
</dbReference>
<keyword evidence="2" id="KW-1185">Reference proteome</keyword>
<evidence type="ECO:0000313" key="1">
    <source>
        <dbReference type="EMBL" id="QPC85198.1"/>
    </source>
</evidence>
<evidence type="ECO:0000313" key="2">
    <source>
        <dbReference type="Proteomes" id="UP000594468"/>
    </source>
</evidence>
<dbReference type="InterPro" id="IPR018988">
    <property type="entry name" value="DUF2000"/>
</dbReference>
<name>A0A7S8IH72_9CHLR</name>
<gene>
    <name evidence="1" type="ORF">G4Y79_12465</name>
</gene>
<accession>A0A7S8IH72</accession>
<organism evidence="1 2">
    <name type="scientific">Phototrophicus methaneseepsis</name>
    <dbReference type="NCBI Taxonomy" id="2710758"/>
    <lineage>
        <taxon>Bacteria</taxon>
        <taxon>Bacillati</taxon>
        <taxon>Chloroflexota</taxon>
        <taxon>Candidatus Thermofontia</taxon>
        <taxon>Phototrophicales</taxon>
        <taxon>Phototrophicaceae</taxon>
        <taxon>Phototrophicus</taxon>
    </lineage>
</organism>